<feature type="signal peptide" evidence="1">
    <location>
        <begin position="1"/>
        <end position="17"/>
    </location>
</feature>
<proteinExistence type="predicted"/>
<sequence>MTTVYFYILFFLPFCPSLLFVSSPLPYSPPHDECNFNPNSYPMQPITVNATPIINASA</sequence>
<evidence type="ECO:0000256" key="1">
    <source>
        <dbReference type="SAM" id="SignalP"/>
    </source>
</evidence>
<organism evidence="2 3">
    <name type="scientific">Ascodesmis nigricans</name>
    <dbReference type="NCBI Taxonomy" id="341454"/>
    <lineage>
        <taxon>Eukaryota</taxon>
        <taxon>Fungi</taxon>
        <taxon>Dikarya</taxon>
        <taxon>Ascomycota</taxon>
        <taxon>Pezizomycotina</taxon>
        <taxon>Pezizomycetes</taxon>
        <taxon>Pezizales</taxon>
        <taxon>Ascodesmidaceae</taxon>
        <taxon>Ascodesmis</taxon>
    </lineage>
</organism>
<dbReference type="AlphaFoldDB" id="A0A4V3SIT7"/>
<evidence type="ECO:0000313" key="2">
    <source>
        <dbReference type="EMBL" id="TGZ81315.1"/>
    </source>
</evidence>
<gene>
    <name evidence="2" type="ORF">EX30DRAFT_340928</name>
</gene>
<name>A0A4V3SIT7_9PEZI</name>
<reference evidence="2 3" key="1">
    <citation type="submission" date="2019-04" db="EMBL/GenBank/DDBJ databases">
        <title>Comparative genomics and transcriptomics to analyze fruiting body development in filamentous ascomycetes.</title>
        <authorList>
            <consortium name="DOE Joint Genome Institute"/>
            <person name="Lutkenhaus R."/>
            <person name="Traeger S."/>
            <person name="Breuer J."/>
            <person name="Kuo A."/>
            <person name="Lipzen A."/>
            <person name="Pangilinan J."/>
            <person name="Dilworth D."/>
            <person name="Sandor L."/>
            <person name="Poggeler S."/>
            <person name="Barry K."/>
            <person name="Grigoriev I.V."/>
            <person name="Nowrousian M."/>
        </authorList>
    </citation>
    <scope>NUCLEOTIDE SEQUENCE [LARGE SCALE GENOMIC DNA]</scope>
    <source>
        <strain evidence="2 3">CBS 389.68</strain>
    </source>
</reference>
<keyword evidence="3" id="KW-1185">Reference proteome</keyword>
<keyword evidence="1" id="KW-0732">Signal</keyword>
<feature type="chain" id="PRO_5020309674" evidence="1">
    <location>
        <begin position="18"/>
        <end position="58"/>
    </location>
</feature>
<accession>A0A4V3SIT7</accession>
<dbReference type="InParanoid" id="A0A4V3SIT7"/>
<protein>
    <submittedName>
        <fullName evidence="2">Uncharacterized protein</fullName>
    </submittedName>
</protein>
<dbReference type="Proteomes" id="UP000298138">
    <property type="component" value="Unassembled WGS sequence"/>
</dbReference>
<evidence type="ECO:0000313" key="3">
    <source>
        <dbReference type="Proteomes" id="UP000298138"/>
    </source>
</evidence>
<dbReference type="EMBL" id="ML220120">
    <property type="protein sequence ID" value="TGZ81315.1"/>
    <property type="molecule type" value="Genomic_DNA"/>
</dbReference>